<sequence>MSVKYGSTVSYQTINGFPTNLLLLRYSTNLLTVCHVSLGNWDQEVYGDHEKAHHRTGTPHYSEHRSTTSSNTKNT</sequence>
<evidence type="ECO:0000313" key="3">
    <source>
        <dbReference type="Proteomes" id="UP000479000"/>
    </source>
</evidence>
<feature type="region of interest" description="Disordered" evidence="1">
    <location>
        <begin position="50"/>
        <end position="75"/>
    </location>
</feature>
<name>A0A6H5HML7_9HEMI</name>
<dbReference type="Proteomes" id="UP000479000">
    <property type="component" value="Unassembled WGS sequence"/>
</dbReference>
<evidence type="ECO:0000256" key="1">
    <source>
        <dbReference type="SAM" id="MobiDB-lite"/>
    </source>
</evidence>
<accession>A0A6H5HML7</accession>
<organism evidence="2 3">
    <name type="scientific">Nesidiocoris tenuis</name>
    <dbReference type="NCBI Taxonomy" id="355587"/>
    <lineage>
        <taxon>Eukaryota</taxon>
        <taxon>Metazoa</taxon>
        <taxon>Ecdysozoa</taxon>
        <taxon>Arthropoda</taxon>
        <taxon>Hexapoda</taxon>
        <taxon>Insecta</taxon>
        <taxon>Pterygota</taxon>
        <taxon>Neoptera</taxon>
        <taxon>Paraneoptera</taxon>
        <taxon>Hemiptera</taxon>
        <taxon>Heteroptera</taxon>
        <taxon>Panheteroptera</taxon>
        <taxon>Cimicomorpha</taxon>
        <taxon>Miridae</taxon>
        <taxon>Dicyphina</taxon>
        <taxon>Nesidiocoris</taxon>
    </lineage>
</organism>
<reference evidence="2 3" key="1">
    <citation type="submission" date="2020-02" db="EMBL/GenBank/DDBJ databases">
        <authorList>
            <person name="Ferguson B K."/>
        </authorList>
    </citation>
    <scope>NUCLEOTIDE SEQUENCE [LARGE SCALE GENOMIC DNA]</scope>
</reference>
<proteinExistence type="predicted"/>
<dbReference type="EMBL" id="CADCXU010032159">
    <property type="protein sequence ID" value="CAB0017986.1"/>
    <property type="molecule type" value="Genomic_DNA"/>
</dbReference>
<keyword evidence="3" id="KW-1185">Reference proteome</keyword>
<protein>
    <submittedName>
        <fullName evidence="2">Uncharacterized protein</fullName>
    </submittedName>
</protein>
<gene>
    <name evidence="2" type="ORF">NTEN_LOCUS21895</name>
</gene>
<dbReference type="AlphaFoldDB" id="A0A6H5HML7"/>
<evidence type="ECO:0000313" key="2">
    <source>
        <dbReference type="EMBL" id="CAB0017986.1"/>
    </source>
</evidence>
<feature type="non-terminal residue" evidence="2">
    <location>
        <position position="75"/>
    </location>
</feature>